<evidence type="ECO:0000313" key="3">
    <source>
        <dbReference type="Proteomes" id="UP000283090"/>
    </source>
</evidence>
<comment type="caution">
    <text evidence="2">The sequence shown here is derived from an EMBL/GenBank/DDBJ whole genome shotgun (WGS) entry which is preliminary data.</text>
</comment>
<dbReference type="OrthoDB" id="5291364at2759"/>
<dbReference type="GeneID" id="93584010"/>
<feature type="compositionally biased region" description="Basic and acidic residues" evidence="1">
    <location>
        <begin position="8"/>
        <end position="17"/>
    </location>
</feature>
<gene>
    <name evidence="2" type="ORF">DFL_001699</name>
</gene>
<feature type="region of interest" description="Disordered" evidence="1">
    <location>
        <begin position="273"/>
        <end position="314"/>
    </location>
</feature>
<dbReference type="VEuPathDB" id="FungiDB:DFL_001699"/>
<organism evidence="2 3">
    <name type="scientific">Arthrobotrys flagrans</name>
    <name type="common">Nematode-trapping fungus</name>
    <name type="synonym">Trichothecium flagrans</name>
    <dbReference type="NCBI Taxonomy" id="97331"/>
    <lineage>
        <taxon>Eukaryota</taxon>
        <taxon>Fungi</taxon>
        <taxon>Dikarya</taxon>
        <taxon>Ascomycota</taxon>
        <taxon>Pezizomycotina</taxon>
        <taxon>Orbiliomycetes</taxon>
        <taxon>Orbiliales</taxon>
        <taxon>Orbiliaceae</taxon>
        <taxon>Arthrobotrys</taxon>
    </lineage>
</organism>
<sequence length="324" mass="37079">MAYPYNFDGREGIDPNDPRYGGSYYPGRIQPSGNYNLYPSELDIEVESPEHQNGQYADHPTHIYSNGQRYPSYEEYASPGSSNPSTDISGMWGTASRNISSRTAPEEDLSPVQAGHRCIFHWIGCEVKASNHDDWVQHIYYGHFDLEERDGKPDKLDFGRAPTSWTCRFRGCGTVVKNDDHRALWDGKLAHIFGHFKNDHGRPEDIQEDLTWLKYYEKMRLCRPVDVYGGVFHPPAQKPFIQGVMTWRKAKDLSRGISHQDALGEQIRSVPSEQIPHSGYMPSPTQYYPPPEQAYGHHQQMSPGAYRSPHAPNQYHPHVYHGPY</sequence>
<dbReference type="EMBL" id="SAEB01000003">
    <property type="protein sequence ID" value="RVD87464.1"/>
    <property type="molecule type" value="Genomic_DNA"/>
</dbReference>
<reference evidence="2 3" key="1">
    <citation type="submission" date="2019-01" db="EMBL/GenBank/DDBJ databases">
        <title>Intercellular communication is required for trap formation in the nematode-trapping fungus Duddingtonia flagrans.</title>
        <authorList>
            <person name="Youssar L."/>
            <person name="Wernet V."/>
            <person name="Hensel N."/>
            <person name="Hildebrandt H.-G."/>
            <person name="Fischer R."/>
        </authorList>
    </citation>
    <scope>NUCLEOTIDE SEQUENCE [LARGE SCALE GENOMIC DNA]</scope>
    <source>
        <strain evidence="2 3">CBS H-5679</strain>
    </source>
</reference>
<feature type="compositionally biased region" description="Polar residues" evidence="1">
    <location>
        <begin position="79"/>
        <end position="88"/>
    </location>
</feature>
<dbReference type="Proteomes" id="UP000283090">
    <property type="component" value="Unassembled WGS sequence"/>
</dbReference>
<name>A0A437A8F1_ARTFL</name>
<keyword evidence="3" id="KW-1185">Reference proteome</keyword>
<protein>
    <submittedName>
        <fullName evidence="2">Uncharacterized protein</fullName>
    </submittedName>
</protein>
<evidence type="ECO:0000313" key="2">
    <source>
        <dbReference type="EMBL" id="RVD87464.1"/>
    </source>
</evidence>
<proteinExistence type="predicted"/>
<evidence type="ECO:0000256" key="1">
    <source>
        <dbReference type="SAM" id="MobiDB-lite"/>
    </source>
</evidence>
<feature type="region of interest" description="Disordered" evidence="1">
    <location>
        <begin position="71"/>
        <end position="93"/>
    </location>
</feature>
<dbReference type="RefSeq" id="XP_067493008.1">
    <property type="nucleotide sequence ID" value="XM_067630356.1"/>
</dbReference>
<accession>A0A437A8F1</accession>
<feature type="region of interest" description="Disordered" evidence="1">
    <location>
        <begin position="1"/>
        <end position="27"/>
    </location>
</feature>
<dbReference type="AlphaFoldDB" id="A0A437A8F1"/>